<gene>
    <name evidence="1" type="ORF">NUW54_g3543</name>
</gene>
<evidence type="ECO:0000313" key="1">
    <source>
        <dbReference type="EMBL" id="KAJ3007461.1"/>
    </source>
</evidence>
<comment type="caution">
    <text evidence="1">The sequence shown here is derived from an EMBL/GenBank/DDBJ whole genome shotgun (WGS) entry which is preliminary data.</text>
</comment>
<dbReference type="Proteomes" id="UP001144978">
    <property type="component" value="Unassembled WGS sequence"/>
</dbReference>
<organism evidence="1 2">
    <name type="scientific">Trametes sanguinea</name>
    <dbReference type="NCBI Taxonomy" id="158606"/>
    <lineage>
        <taxon>Eukaryota</taxon>
        <taxon>Fungi</taxon>
        <taxon>Dikarya</taxon>
        <taxon>Basidiomycota</taxon>
        <taxon>Agaricomycotina</taxon>
        <taxon>Agaricomycetes</taxon>
        <taxon>Polyporales</taxon>
        <taxon>Polyporaceae</taxon>
        <taxon>Trametes</taxon>
    </lineage>
</organism>
<keyword evidence="2" id="KW-1185">Reference proteome</keyword>
<dbReference type="EMBL" id="JANSHE010000747">
    <property type="protein sequence ID" value="KAJ3007461.1"/>
    <property type="molecule type" value="Genomic_DNA"/>
</dbReference>
<name>A0ACC1Q420_9APHY</name>
<proteinExistence type="predicted"/>
<accession>A0ACC1Q420</accession>
<sequence>MFNPHGTSFTTLLDTSSSPPQILTHGKARKNHFAWSYVIGKRHEDPRPPEYLPIARMPIRACDREHVQALSCEAHIAIVNRIYLSSSGWLKPTSHLGIQAAGDAISAYPPVQLASGLCWTWKGQRGYGRSTVGQDTGHISLRVTQVSIPSSVADVVTRETLCRTYIR</sequence>
<protein>
    <submittedName>
        <fullName evidence="1">Uncharacterized protein</fullName>
    </submittedName>
</protein>
<reference evidence="1" key="1">
    <citation type="submission" date="2022-08" db="EMBL/GenBank/DDBJ databases">
        <title>Genome Sequence of Pycnoporus sanguineus.</title>
        <authorList>
            <person name="Buettner E."/>
        </authorList>
    </citation>
    <scope>NUCLEOTIDE SEQUENCE</scope>
    <source>
        <strain evidence="1">CG-C14</strain>
    </source>
</reference>
<evidence type="ECO:0000313" key="2">
    <source>
        <dbReference type="Proteomes" id="UP001144978"/>
    </source>
</evidence>